<dbReference type="InterPro" id="IPR037066">
    <property type="entry name" value="Plug_dom_sf"/>
</dbReference>
<dbReference type="EMBL" id="QXFI01000009">
    <property type="protein sequence ID" value="RIV46743.1"/>
    <property type="molecule type" value="Genomic_DNA"/>
</dbReference>
<dbReference type="Proteomes" id="UP000321621">
    <property type="component" value="Unassembled WGS sequence"/>
</dbReference>
<evidence type="ECO:0000313" key="8">
    <source>
        <dbReference type="EMBL" id="RIV46743.1"/>
    </source>
</evidence>
<dbReference type="Gene3D" id="3.55.50.30">
    <property type="match status" value="1"/>
</dbReference>
<dbReference type="AlphaFoldDB" id="A0A3A1NKH5"/>
<evidence type="ECO:0000256" key="1">
    <source>
        <dbReference type="ARBA" id="ARBA00004442"/>
    </source>
</evidence>
<gene>
    <name evidence="8" type="ORF">D2V05_01945</name>
    <name evidence="9" type="ORF">FQ017_01930</name>
</gene>
<evidence type="ECO:0000256" key="5">
    <source>
        <dbReference type="SAM" id="MobiDB-lite"/>
    </source>
</evidence>
<comment type="caution">
    <text evidence="8">The sequence shown here is derived from an EMBL/GenBank/DDBJ whole genome shotgun (WGS) entry which is preliminary data.</text>
</comment>
<reference evidence="8 10" key="1">
    <citation type="submission" date="2018-08" db="EMBL/GenBank/DDBJ databases">
        <title>Proposal of Muricauda 72 sp.nov. and Muricauda NH166 sp.nov., isolated from seawater.</title>
        <authorList>
            <person name="Cheng H."/>
            <person name="Wu Y.-H."/>
            <person name="Guo L.-L."/>
            <person name="Xu X.-W."/>
        </authorList>
    </citation>
    <scope>NUCLEOTIDE SEQUENCE [LARGE SCALE GENOMIC DNA]</scope>
    <source>
        <strain evidence="8 10">72</strain>
    </source>
</reference>
<evidence type="ECO:0000313" key="9">
    <source>
        <dbReference type="EMBL" id="TXJ99627.1"/>
    </source>
</evidence>
<evidence type="ECO:0000256" key="6">
    <source>
        <dbReference type="SAM" id="SignalP"/>
    </source>
</evidence>
<evidence type="ECO:0000313" key="10">
    <source>
        <dbReference type="Proteomes" id="UP000266691"/>
    </source>
</evidence>
<keyword evidence="11" id="KW-1185">Reference proteome</keyword>
<proteinExistence type="predicted"/>
<evidence type="ECO:0000256" key="3">
    <source>
        <dbReference type="ARBA" id="ARBA00023136"/>
    </source>
</evidence>
<keyword evidence="3" id="KW-0472">Membrane</keyword>
<evidence type="ECO:0000256" key="2">
    <source>
        <dbReference type="ARBA" id="ARBA00022448"/>
    </source>
</evidence>
<dbReference type="GO" id="GO:0009279">
    <property type="term" value="C:cell outer membrane"/>
    <property type="evidence" value="ECO:0007669"/>
    <property type="project" value="UniProtKB-SubCell"/>
</dbReference>
<feature type="signal peptide" evidence="6">
    <location>
        <begin position="1"/>
        <end position="20"/>
    </location>
</feature>
<dbReference type="InterPro" id="IPR036942">
    <property type="entry name" value="Beta-barrel_TonB_sf"/>
</dbReference>
<evidence type="ECO:0000313" key="11">
    <source>
        <dbReference type="Proteomes" id="UP000321621"/>
    </source>
</evidence>
<dbReference type="EMBL" id="VNWK01000009">
    <property type="protein sequence ID" value="TXJ99627.1"/>
    <property type="molecule type" value="Genomic_DNA"/>
</dbReference>
<dbReference type="Gene3D" id="2.40.170.20">
    <property type="entry name" value="TonB-dependent receptor, beta-barrel domain"/>
    <property type="match status" value="1"/>
</dbReference>
<keyword evidence="6" id="KW-0732">Signal</keyword>
<dbReference type="RefSeq" id="WP_119645912.1">
    <property type="nucleotide sequence ID" value="NZ_QXFI01000009.1"/>
</dbReference>
<dbReference type="SMART" id="SM00965">
    <property type="entry name" value="STN"/>
    <property type="match status" value="1"/>
</dbReference>
<dbReference type="Proteomes" id="UP000266691">
    <property type="component" value="Unassembled WGS sequence"/>
</dbReference>
<dbReference type="SUPFAM" id="SSF56935">
    <property type="entry name" value="Porins"/>
    <property type="match status" value="1"/>
</dbReference>
<feature type="region of interest" description="Disordered" evidence="5">
    <location>
        <begin position="427"/>
        <end position="449"/>
    </location>
</feature>
<dbReference type="Pfam" id="PF07715">
    <property type="entry name" value="Plug"/>
    <property type="match status" value="1"/>
</dbReference>
<name>A0A3A1NKH5_9FLAO</name>
<organism evidence="8 10">
    <name type="scientific">Flagellimonas pelagia</name>
    <dbReference type="NCBI Taxonomy" id="2306998"/>
    <lineage>
        <taxon>Bacteria</taxon>
        <taxon>Pseudomonadati</taxon>
        <taxon>Bacteroidota</taxon>
        <taxon>Flavobacteriia</taxon>
        <taxon>Flavobacteriales</taxon>
        <taxon>Flavobacteriaceae</taxon>
        <taxon>Flagellimonas</taxon>
    </lineage>
</organism>
<comment type="subcellular location">
    <subcellularLocation>
        <location evidence="1">Cell outer membrane</location>
    </subcellularLocation>
</comment>
<dbReference type="Pfam" id="PF16344">
    <property type="entry name" value="FecR_C"/>
    <property type="match status" value="1"/>
</dbReference>
<evidence type="ECO:0000259" key="7">
    <source>
        <dbReference type="SMART" id="SM00965"/>
    </source>
</evidence>
<feature type="chain" id="PRO_5017380609" description="Secretin/TonB short N-terminal domain-containing protein" evidence="6">
    <location>
        <begin position="21"/>
        <end position="856"/>
    </location>
</feature>
<dbReference type="OrthoDB" id="9803050at2"/>
<sequence length="856" mass="95962">MKHIVFVLLLFILGIGASHAQENLFYGFENTPLKDLIQQLEKDLGLSFSFADDAIEGKSVTVQVEGISLKELLAALEAQTGLHFEKIEGQPQVIIAPIPTTNKVCVFLLDQETHLPLTENQVVIDSSFVMETDSKGAILFEDTGKSDYLLEVSGYGSVHLQPTGTCSSLYLSPVYKELKEVVVTSYITTGIDRNRDGSITLTQKPLGPIPGQTTPDILQSIQMIPGVSSLDETASGIQIHGGTSDQNLVLFDHIRVFNTGYLYGMLSRFNPYATEKATIFKTATSAVYGDRVSGVINISTDDKVAQNISGGLGIDGLSADGYIKVPLSPRSSVSFFARSSYLDVFEGPTYEAYERKIFNNTGTITDSDGNPLNVNTDDGYTYENSQNDFRFYDLNAKYVYQPSHKDKVSVSALMTRNRTQFSFAHDGETKKDSLTTGNGGISANWTHHTSPNQTEEITAYFSSYDSYYRNEELFGESLEETNIRGNRISDFGVELKSDRTLKNNDQLTFGYQLSNTNLEIDLSAESNAEPENNISLPVHESNFKNVVFGEYALKKENSGIFKIGLRAVHYGSLARVYLEPRLNMELPLSKALRIRAGLERRNQPISQLIEFNQTELRLDNNLWRLSDDVEFPLLQSKQFSAGLLFDKNGWTLDAEAYYKRLTGLTTYSQGFTLPQPNLSEGKSRIFGMDLLLKKRIDNYRFWAGYSFNDVNFTFDEIQEGSFSGNNDITHNFRISNSLQLNNLQFSLGWQYRTGVPVTLIESYDEDTGRVNFGPLNAGRLPDFHRLDASAIYEFDLDGKNSRMQIGLSALNIYNRVVPLSIVHRTSQQNGELLLDQVIYRRSLGFTPNITFRLFFK</sequence>
<protein>
    <recommendedName>
        <fullName evidence="7">Secretin/TonB short N-terminal domain-containing protein</fullName>
    </recommendedName>
</protein>
<keyword evidence="4" id="KW-0998">Cell outer membrane</keyword>
<dbReference type="InterPro" id="IPR012910">
    <property type="entry name" value="Plug_dom"/>
</dbReference>
<evidence type="ECO:0000256" key="4">
    <source>
        <dbReference type="ARBA" id="ARBA00023237"/>
    </source>
</evidence>
<dbReference type="InterPro" id="IPR032508">
    <property type="entry name" value="FecR_C"/>
</dbReference>
<dbReference type="InterPro" id="IPR011662">
    <property type="entry name" value="Secretin/TonB_short_N"/>
</dbReference>
<keyword evidence="2" id="KW-0813">Transport</keyword>
<accession>A0A3A1NKH5</accession>
<dbReference type="Gene3D" id="2.170.130.10">
    <property type="entry name" value="TonB-dependent receptor, plug domain"/>
    <property type="match status" value="1"/>
</dbReference>
<feature type="domain" description="Secretin/TonB short N-terminal" evidence="7">
    <location>
        <begin position="46"/>
        <end position="98"/>
    </location>
</feature>
<reference evidence="9 11" key="2">
    <citation type="submission" date="2019-07" db="EMBL/GenBank/DDBJ databases">
        <title>Draft genome of two Muricauda strains isolated from deep sea.</title>
        <authorList>
            <person name="Sun C."/>
        </authorList>
    </citation>
    <scope>NUCLEOTIDE SEQUENCE [LARGE SCALE GENOMIC DNA]</scope>
    <source>
        <strain evidence="9 11">72</strain>
    </source>
</reference>